<proteinExistence type="predicted"/>
<comment type="caution">
    <text evidence="1">The sequence shown here is derived from an EMBL/GenBank/DDBJ whole genome shotgun (WGS) entry which is preliminary data.</text>
</comment>
<gene>
    <name evidence="1" type="ORF">G2W53_028851</name>
</gene>
<organism evidence="1 2">
    <name type="scientific">Senna tora</name>
    <dbReference type="NCBI Taxonomy" id="362788"/>
    <lineage>
        <taxon>Eukaryota</taxon>
        <taxon>Viridiplantae</taxon>
        <taxon>Streptophyta</taxon>
        <taxon>Embryophyta</taxon>
        <taxon>Tracheophyta</taxon>
        <taxon>Spermatophyta</taxon>
        <taxon>Magnoliopsida</taxon>
        <taxon>eudicotyledons</taxon>
        <taxon>Gunneridae</taxon>
        <taxon>Pentapetalae</taxon>
        <taxon>rosids</taxon>
        <taxon>fabids</taxon>
        <taxon>Fabales</taxon>
        <taxon>Fabaceae</taxon>
        <taxon>Caesalpinioideae</taxon>
        <taxon>Cassia clade</taxon>
        <taxon>Senna</taxon>
    </lineage>
</organism>
<keyword evidence="2" id="KW-1185">Reference proteome</keyword>
<name>A0A834WA56_9FABA</name>
<dbReference type="AlphaFoldDB" id="A0A834WA56"/>
<dbReference type="EMBL" id="JAAIUW010000009">
    <property type="protein sequence ID" value="KAF7814882.1"/>
    <property type="molecule type" value="Genomic_DNA"/>
</dbReference>
<evidence type="ECO:0000313" key="2">
    <source>
        <dbReference type="Proteomes" id="UP000634136"/>
    </source>
</evidence>
<sequence length="218" mass="24039">MTMHSVGGEGEQVEGIVGTLKGLMAFWYSGSDGRYETSKEKGGFKIYIFPHSDQLGEVLKGNDKHQAEFMDHNMRRPQAFFTKAYVPVECIPREAEMEMREKELLVSTPFPHGQAISFKMKLQVGSSIILDEIRDSESSRDFHLREYTKSSSSLLSILVISSLSLCPSPLKPRFLPSIEGSPPLTLSSFLLSPGSSLSASDHPFLGPISLCPQLLGSP</sequence>
<accession>A0A834WA56</accession>
<evidence type="ECO:0000313" key="1">
    <source>
        <dbReference type="EMBL" id="KAF7814882.1"/>
    </source>
</evidence>
<protein>
    <submittedName>
        <fullName evidence="1">Uncharacterized protein</fullName>
    </submittedName>
</protein>
<dbReference type="Proteomes" id="UP000634136">
    <property type="component" value="Unassembled WGS sequence"/>
</dbReference>
<reference evidence="1" key="1">
    <citation type="submission" date="2020-09" db="EMBL/GenBank/DDBJ databases">
        <title>Genome-Enabled Discovery of Anthraquinone Biosynthesis in Senna tora.</title>
        <authorList>
            <person name="Kang S.-H."/>
            <person name="Pandey R.P."/>
            <person name="Lee C.-M."/>
            <person name="Sim J.-S."/>
            <person name="Jeong J.-T."/>
            <person name="Choi B.-S."/>
            <person name="Jung M."/>
            <person name="Ginzburg D."/>
            <person name="Zhao K."/>
            <person name="Won S.Y."/>
            <person name="Oh T.-J."/>
            <person name="Yu Y."/>
            <person name="Kim N.-H."/>
            <person name="Lee O.R."/>
            <person name="Lee T.-H."/>
            <person name="Bashyal P."/>
            <person name="Kim T.-S."/>
            <person name="Lee W.-H."/>
            <person name="Kawkins C."/>
            <person name="Kim C.-K."/>
            <person name="Kim J.S."/>
            <person name="Ahn B.O."/>
            <person name="Rhee S.Y."/>
            <person name="Sohng J.K."/>
        </authorList>
    </citation>
    <scope>NUCLEOTIDE SEQUENCE</scope>
    <source>
        <tissue evidence="1">Leaf</tissue>
    </source>
</reference>